<evidence type="ECO:0000313" key="2">
    <source>
        <dbReference type="EMBL" id="QHT90202.1"/>
    </source>
</evidence>
<accession>A0A6C0IBK8</accession>
<dbReference type="Pfam" id="PF13385">
    <property type="entry name" value="Laminin_G_3"/>
    <property type="match status" value="1"/>
</dbReference>
<dbReference type="Gene3D" id="2.60.120.200">
    <property type="match status" value="1"/>
</dbReference>
<evidence type="ECO:0008006" key="3">
    <source>
        <dbReference type="Google" id="ProtNLM"/>
    </source>
</evidence>
<reference evidence="2" key="1">
    <citation type="journal article" date="2020" name="Nature">
        <title>Giant virus diversity and host interactions through global metagenomics.</title>
        <authorList>
            <person name="Schulz F."/>
            <person name="Roux S."/>
            <person name="Paez-Espino D."/>
            <person name="Jungbluth S."/>
            <person name="Walsh D.A."/>
            <person name="Denef V.J."/>
            <person name="McMahon K.D."/>
            <person name="Konstantinidis K.T."/>
            <person name="Eloe-Fadrosh E.A."/>
            <person name="Kyrpides N.C."/>
            <person name="Woyke T."/>
        </authorList>
    </citation>
    <scope>NUCLEOTIDE SEQUENCE</scope>
    <source>
        <strain evidence="2">GVMAG-M-3300023184-68</strain>
    </source>
</reference>
<proteinExistence type="predicted"/>
<keyword evidence="1" id="KW-0472">Membrane</keyword>
<organism evidence="2">
    <name type="scientific">viral metagenome</name>
    <dbReference type="NCBI Taxonomy" id="1070528"/>
    <lineage>
        <taxon>unclassified sequences</taxon>
        <taxon>metagenomes</taxon>
        <taxon>organismal metagenomes</taxon>
    </lineage>
</organism>
<evidence type="ECO:0000256" key="1">
    <source>
        <dbReference type="SAM" id="Phobius"/>
    </source>
</evidence>
<dbReference type="SUPFAM" id="SSF49899">
    <property type="entry name" value="Concanavalin A-like lectins/glucanases"/>
    <property type="match status" value="1"/>
</dbReference>
<dbReference type="AlphaFoldDB" id="A0A6C0IBK8"/>
<feature type="transmembrane region" description="Helical" evidence="1">
    <location>
        <begin position="6"/>
        <end position="23"/>
    </location>
</feature>
<keyword evidence="1" id="KW-0812">Transmembrane</keyword>
<dbReference type="EMBL" id="MN740153">
    <property type="protein sequence ID" value="QHT90202.1"/>
    <property type="molecule type" value="Genomic_DNA"/>
</dbReference>
<dbReference type="InterPro" id="IPR013320">
    <property type="entry name" value="ConA-like_dom_sf"/>
</dbReference>
<sequence>MNLIQIGLIAVVIILLYILYVYYHSSSAIASSMVNLNSANTPVVISDNPTSYQYSFGVWVYVNSWNNNNTKPIFSIPNQINVFFDNTTPTLYVDIKQNCSTSTTKITPPMIITDNFPIQKWTYVSVVVDNFFVDMYLDGKMVKSVKMNCMQSMPSITNTSVYLGGNPTVMNDIMITKMIRWSYVLSPQDVWKNYMSGNGVSTMITSYGANLDILKNNSLQNTIKLF</sequence>
<protein>
    <recommendedName>
        <fullName evidence="3">LamG-like jellyroll fold domain-containing protein</fullName>
    </recommendedName>
</protein>
<keyword evidence="1" id="KW-1133">Transmembrane helix</keyword>
<name>A0A6C0IBK8_9ZZZZ</name>